<gene>
    <name evidence="2" type="ORF">METZ01_LOCUS129369</name>
</gene>
<keyword evidence="1" id="KW-0812">Transmembrane</keyword>
<evidence type="ECO:0000256" key="1">
    <source>
        <dbReference type="SAM" id="Phobius"/>
    </source>
</evidence>
<name>A0A381YHS3_9ZZZZ</name>
<protein>
    <recommendedName>
        <fullName evidence="3">Cytochrome B</fullName>
    </recommendedName>
</protein>
<keyword evidence="1" id="KW-1133">Transmembrane helix</keyword>
<dbReference type="AlphaFoldDB" id="A0A381YHS3"/>
<proteinExistence type="predicted"/>
<organism evidence="2">
    <name type="scientific">marine metagenome</name>
    <dbReference type="NCBI Taxonomy" id="408172"/>
    <lineage>
        <taxon>unclassified sequences</taxon>
        <taxon>metagenomes</taxon>
        <taxon>ecological metagenomes</taxon>
    </lineage>
</organism>
<dbReference type="EMBL" id="UINC01018257">
    <property type="protein sequence ID" value="SVA76515.1"/>
    <property type="molecule type" value="Genomic_DNA"/>
</dbReference>
<dbReference type="InterPro" id="IPR051311">
    <property type="entry name" value="DedA_domain"/>
</dbReference>
<keyword evidence="1" id="KW-0472">Membrane</keyword>
<evidence type="ECO:0000313" key="2">
    <source>
        <dbReference type="EMBL" id="SVA76515.1"/>
    </source>
</evidence>
<accession>A0A381YHS3</accession>
<evidence type="ECO:0008006" key="3">
    <source>
        <dbReference type="Google" id="ProtNLM"/>
    </source>
</evidence>
<reference evidence="2" key="1">
    <citation type="submission" date="2018-05" db="EMBL/GenBank/DDBJ databases">
        <authorList>
            <person name="Lanie J.A."/>
            <person name="Ng W.-L."/>
            <person name="Kazmierczak K.M."/>
            <person name="Andrzejewski T.M."/>
            <person name="Davidsen T.M."/>
            <person name="Wayne K.J."/>
            <person name="Tettelin H."/>
            <person name="Glass J.I."/>
            <person name="Rusch D."/>
            <person name="Podicherti R."/>
            <person name="Tsui H.-C.T."/>
            <person name="Winkler M.E."/>
        </authorList>
    </citation>
    <scope>NUCLEOTIDE SEQUENCE</scope>
</reference>
<sequence>VPVAGSRLIRRLYDWVLSWADTPYGLHALTMLAIAESSVFPIPADPLLVALCLGAPHRALRFAGIATVASVIGGILGYWIGAAVWLTVSDFFFSYVPGITPDAFVSTQGFYRQWDFWAIFIAGLTPVPYKVFTISAGVFSINFPTFVLASVLSRGARFFLVGGLIYKFGESIRLFIDRHFDWLTWLFGILVVLGFLVIELIV</sequence>
<feature type="transmembrane region" description="Helical" evidence="1">
    <location>
        <begin position="182"/>
        <end position="201"/>
    </location>
</feature>
<dbReference type="PANTHER" id="PTHR42709">
    <property type="entry name" value="ALKALINE PHOSPHATASE LIKE PROTEIN"/>
    <property type="match status" value="1"/>
</dbReference>
<feature type="non-terminal residue" evidence="2">
    <location>
        <position position="1"/>
    </location>
</feature>
<feature type="transmembrane region" description="Helical" evidence="1">
    <location>
        <begin position="65"/>
        <end position="88"/>
    </location>
</feature>
<dbReference type="GO" id="GO:0005886">
    <property type="term" value="C:plasma membrane"/>
    <property type="evidence" value="ECO:0007669"/>
    <property type="project" value="TreeGrafter"/>
</dbReference>
<dbReference type="PANTHER" id="PTHR42709:SF11">
    <property type="entry name" value="DEDA FAMILY PROTEIN"/>
    <property type="match status" value="1"/>
</dbReference>